<feature type="domain" description="Nucleoporin Nup133/Nup155-like N-terminal" evidence="10">
    <location>
        <begin position="74"/>
        <end position="432"/>
    </location>
</feature>
<keyword evidence="4" id="KW-0509">mRNA transport</keyword>
<dbReference type="SUPFAM" id="SSF117289">
    <property type="entry name" value="Nucleoporin domain"/>
    <property type="match status" value="1"/>
</dbReference>
<evidence type="ECO:0000259" key="10">
    <source>
        <dbReference type="Pfam" id="PF08801"/>
    </source>
</evidence>
<dbReference type="GO" id="GO:0016973">
    <property type="term" value="P:poly(A)+ mRNA export from nucleus"/>
    <property type="evidence" value="ECO:0007669"/>
    <property type="project" value="TreeGrafter"/>
</dbReference>
<dbReference type="PANTHER" id="PTHR13405">
    <property type="entry name" value="NUCLEAR PORE COMPLEX PROTEIN NUP133"/>
    <property type="match status" value="1"/>
</dbReference>
<evidence type="ECO:0000259" key="9">
    <source>
        <dbReference type="Pfam" id="PF03177"/>
    </source>
</evidence>
<feature type="domain" description="Nucleoporin Nup133/Nup155-like C-terminal" evidence="9">
    <location>
        <begin position="826"/>
        <end position="1016"/>
    </location>
</feature>
<evidence type="ECO:0000256" key="8">
    <source>
        <dbReference type="SAM" id="MobiDB-lite"/>
    </source>
</evidence>
<dbReference type="FunFam" id="1.25.40.700:FF:000001">
    <property type="entry name" value="Nuclear pore complex protein"/>
    <property type="match status" value="1"/>
</dbReference>
<keyword evidence="3" id="KW-0813">Transport</keyword>
<feature type="region of interest" description="Disordered" evidence="8">
    <location>
        <begin position="1"/>
        <end position="22"/>
    </location>
</feature>
<keyword evidence="7" id="KW-0539">Nucleus</keyword>
<accession>A0A6P4YNF3</accession>
<reference evidence="12" key="1">
    <citation type="submission" date="2025-08" db="UniProtKB">
        <authorList>
            <consortium name="RefSeq"/>
        </authorList>
    </citation>
    <scope>IDENTIFICATION</scope>
    <source>
        <tissue evidence="12">Gonad</tissue>
    </source>
</reference>
<gene>
    <name evidence="12" type="primary">LOC109474948</name>
</gene>
<dbReference type="InterPro" id="IPR015943">
    <property type="entry name" value="WD40/YVTN_repeat-like_dom_sf"/>
</dbReference>
<evidence type="ECO:0000313" key="11">
    <source>
        <dbReference type="Proteomes" id="UP000515135"/>
    </source>
</evidence>
<keyword evidence="11" id="KW-1185">Reference proteome</keyword>
<evidence type="ECO:0000256" key="6">
    <source>
        <dbReference type="ARBA" id="ARBA00023010"/>
    </source>
</evidence>
<sequence length="1149" mass="126923">MFTPRSQATRPKFSPFTAGRVTRNTPSGRRSVGIFTPGKRSPFVGRSPAQNRSLNASSIIEETTGHVVQSYGSSLPVLVTEALTLADRDTELSVHLGENGWAWLVCDRKLFIWRFKQGITKSALCKELSLPPSDLSHSADLVSVQPSGDGHAVSVMVASPEGIVRYWPSLAHEGSCVEISAEVNGEECLCLTSCQPQGYVLATVSGQLLLLTPASVAGQTTVNSRILQVPRGMFAGIGRRVSSLFAFGAQPAEATGGTTISRVLSGQETGEDTRSLYILTGNSLQKWEISDTGPDKVLFECELGEMLRNNAIQAIWGSSPDVADVANRVQLWILDMQLTRDGTVILASVSDPEATPAQMYFVLATLPTTGASAPSRLSSFSLVNYSVKYQPQDQEAALNYHLLVPGVRGKSAYIYTNNLVVFATVSGFPQPQDKVEFQSPGDRILGAGCCDGQALLFSNISGIVMVSMVDVQPSMDDSLAVEPSSRPESVLGGDMETKVEELSMSEDQAARLKGAFLHYCRRNEVQAQAIVDELFPPEDALPTEPGSRLDRLVALLSQELIDDYPASDPRWAESVPHDAGSSSSSLILLHQLEDKQKAHDYLVTFLNTVGIWDRLTSVMVRDSFMPTRLLLCEHAEKLQAAITLRNQHSQYPSLVDAAIKRVLQQRGQAVPPSGLTPQDVFYREVSRIQDILEALVEYEEEAMAGDMSARDMVNLMANINTIMQAMLQAARKLRQSKNLVYQAHVDTGVKEPEYIPWTASSGSKGVRSLIKKQHEVTVEQGLLEAADVQTRGTFYQQLLELTDLLLDGYICQLESLGDGQGDLHYMDIKEKYEADRAAFIRPLVEAGQHERAASLAEKYCDFSVLVQLCEDTDNQERLERYMVQFADKGFSDFLFKWYMDTGKRGKLLSQPSSQNAELAQFLASHEHLSWLHDINTSKWDKAHSTLKTLAAKETKYAARKKTLLSISKLAALASDQPQDLIQQQVGGINNELQLLFFQENLPAEVLQNKGLDADNMPVLAPHDLIQLYVGPENDRANEHDFNKALDLMQYIDEDDPAYEGLKLHIWGRALLKDDWSSISTDEPLSACSHTVFFKTVELAFKNGVDLQEYLPDVDMLLSSEELGGLKDNSSFQYLVRAGYEQIQRVMTQE</sequence>
<keyword evidence="6" id="KW-0811">Translocation</keyword>
<dbReference type="Gene3D" id="1.20.58.1380">
    <property type="match status" value="1"/>
</dbReference>
<dbReference type="PANTHER" id="PTHR13405:SF11">
    <property type="entry name" value="NUCLEAR PORE COMPLEX PROTEIN NUP133"/>
    <property type="match status" value="1"/>
</dbReference>
<dbReference type="AlphaFoldDB" id="A0A6P4YNF3"/>
<name>A0A6P4YNF3_BRABE</name>
<dbReference type="Proteomes" id="UP000515135">
    <property type="component" value="Unplaced"/>
</dbReference>
<proteinExistence type="inferred from homology"/>
<dbReference type="InterPro" id="IPR037624">
    <property type="entry name" value="Nup133-like"/>
</dbReference>
<evidence type="ECO:0000256" key="2">
    <source>
        <dbReference type="ARBA" id="ARBA00005569"/>
    </source>
</evidence>
<dbReference type="FunFam" id="1.20.58.1380:FF:000001">
    <property type="entry name" value="Nuclear pore complex protein Nup133"/>
    <property type="match status" value="1"/>
</dbReference>
<dbReference type="OrthoDB" id="103454at2759"/>
<evidence type="ECO:0000313" key="12">
    <source>
        <dbReference type="RefSeq" id="XP_019631005.1"/>
    </source>
</evidence>
<dbReference type="KEGG" id="bbel:109474948"/>
<dbReference type="GeneID" id="109474948"/>
<evidence type="ECO:0000256" key="7">
    <source>
        <dbReference type="ARBA" id="ARBA00023242"/>
    </source>
</evidence>
<comment type="subcellular location">
    <subcellularLocation>
        <location evidence="1">Nucleus envelope</location>
    </subcellularLocation>
</comment>
<keyword evidence="5" id="KW-0653">Protein transport</keyword>
<dbReference type="InterPro" id="IPR014908">
    <property type="entry name" value="Nucleoporin_Nup133/Nup155_N"/>
</dbReference>
<dbReference type="GO" id="GO:0017056">
    <property type="term" value="F:structural constituent of nuclear pore"/>
    <property type="evidence" value="ECO:0007669"/>
    <property type="project" value="InterPro"/>
</dbReference>
<evidence type="ECO:0000256" key="1">
    <source>
        <dbReference type="ARBA" id="ARBA00004259"/>
    </source>
</evidence>
<dbReference type="RefSeq" id="XP_019631005.1">
    <property type="nucleotide sequence ID" value="XM_019775446.1"/>
</dbReference>
<dbReference type="GO" id="GO:0031080">
    <property type="term" value="C:nuclear pore outer ring"/>
    <property type="evidence" value="ECO:0007669"/>
    <property type="project" value="TreeGrafter"/>
</dbReference>
<dbReference type="InterPro" id="IPR007187">
    <property type="entry name" value="Nucleoporin_Nup133/Nup155_C"/>
</dbReference>
<organism evidence="11 12">
    <name type="scientific">Branchiostoma belcheri</name>
    <name type="common">Amphioxus</name>
    <dbReference type="NCBI Taxonomy" id="7741"/>
    <lineage>
        <taxon>Eukaryota</taxon>
        <taxon>Metazoa</taxon>
        <taxon>Chordata</taxon>
        <taxon>Cephalochordata</taxon>
        <taxon>Leptocardii</taxon>
        <taxon>Amphioxiformes</taxon>
        <taxon>Branchiostomatidae</taxon>
        <taxon>Branchiostoma</taxon>
    </lineage>
</organism>
<comment type="similarity">
    <text evidence="2">Belongs to the nucleoporin Nup133 family.</text>
</comment>
<dbReference type="Gene3D" id="1.25.40.700">
    <property type="match status" value="1"/>
</dbReference>
<dbReference type="Gene3D" id="2.130.10.10">
    <property type="entry name" value="YVTN repeat-like/Quinoprotein amine dehydrogenase"/>
    <property type="match status" value="1"/>
</dbReference>
<evidence type="ECO:0000256" key="5">
    <source>
        <dbReference type="ARBA" id="ARBA00022927"/>
    </source>
</evidence>
<evidence type="ECO:0000256" key="3">
    <source>
        <dbReference type="ARBA" id="ARBA00022448"/>
    </source>
</evidence>
<evidence type="ECO:0000256" key="4">
    <source>
        <dbReference type="ARBA" id="ARBA00022816"/>
    </source>
</evidence>
<dbReference type="Pfam" id="PF03177">
    <property type="entry name" value="Nucleoporin_C"/>
    <property type="match status" value="1"/>
</dbReference>
<dbReference type="Pfam" id="PF08801">
    <property type="entry name" value="Nucleoporin_N"/>
    <property type="match status" value="1"/>
</dbReference>
<dbReference type="GO" id="GO:0000972">
    <property type="term" value="P:transcription-dependent tethering of RNA polymerase II gene DNA at nuclear periphery"/>
    <property type="evidence" value="ECO:0007669"/>
    <property type="project" value="TreeGrafter"/>
</dbReference>
<protein>
    <submittedName>
        <fullName evidence="12">Nuclear pore complex protein Nup133-like</fullName>
    </submittedName>
</protein>
<dbReference type="GO" id="GO:0006606">
    <property type="term" value="P:protein import into nucleus"/>
    <property type="evidence" value="ECO:0007669"/>
    <property type="project" value="TreeGrafter"/>
</dbReference>